<feature type="compositionally biased region" description="Polar residues" evidence="1">
    <location>
        <begin position="43"/>
        <end position="56"/>
    </location>
</feature>
<comment type="caution">
    <text evidence="2">The sequence shown here is derived from an EMBL/GenBank/DDBJ whole genome shotgun (WGS) entry which is preliminary data.</text>
</comment>
<organism evidence="2 3">
    <name type="scientific">Beauveria bassiana D1-5</name>
    <dbReference type="NCBI Taxonomy" id="1245745"/>
    <lineage>
        <taxon>Eukaryota</taxon>
        <taxon>Fungi</taxon>
        <taxon>Dikarya</taxon>
        <taxon>Ascomycota</taxon>
        <taxon>Pezizomycotina</taxon>
        <taxon>Sordariomycetes</taxon>
        <taxon>Hypocreomycetidae</taxon>
        <taxon>Hypocreales</taxon>
        <taxon>Cordycipitaceae</taxon>
        <taxon>Beauveria</taxon>
    </lineage>
</organism>
<dbReference type="OrthoDB" id="2565191at2759"/>
<dbReference type="GO" id="GO:0006360">
    <property type="term" value="P:transcription by RNA polymerase I"/>
    <property type="evidence" value="ECO:0007669"/>
    <property type="project" value="InterPro"/>
</dbReference>
<dbReference type="Proteomes" id="UP000030106">
    <property type="component" value="Unassembled WGS sequence"/>
</dbReference>
<proteinExistence type="predicted"/>
<accession>A0A0A2VKM4</accession>
<dbReference type="eggNOG" id="ENOG502S1BQ">
    <property type="taxonomic scope" value="Eukaryota"/>
</dbReference>
<dbReference type="PANTHER" id="PTHR28054">
    <property type="entry name" value="RNA POLYMERASE I-SPECIFIC TRANSCRIPTION INITIATION FACTOR RRN10"/>
    <property type="match status" value="1"/>
</dbReference>
<dbReference type="AlphaFoldDB" id="A0A0A2VKM4"/>
<evidence type="ECO:0000256" key="1">
    <source>
        <dbReference type="SAM" id="MobiDB-lite"/>
    </source>
</evidence>
<evidence type="ECO:0000313" key="3">
    <source>
        <dbReference type="Proteomes" id="UP000030106"/>
    </source>
</evidence>
<gene>
    <name evidence="2" type="ORF">BBAD15_g7798</name>
</gene>
<protein>
    <submittedName>
        <fullName evidence="2">Uncharacterized protein</fullName>
    </submittedName>
</protein>
<name>A0A0A2VKM4_BEABA</name>
<reference evidence="2 3" key="1">
    <citation type="submission" date="2012-10" db="EMBL/GenBank/DDBJ databases">
        <title>Genome sequencing and analysis of entomopathogenic fungi Beauveria bassiana D1-5.</title>
        <authorList>
            <person name="Li Q."/>
            <person name="Wang L."/>
            <person name="Zhang Z."/>
            <person name="Wang Q."/>
            <person name="Ren J."/>
            <person name="Wang M."/>
            <person name="Xu W."/>
            <person name="Wang J."/>
            <person name="Lu Y."/>
            <person name="Du Q."/>
            <person name="Sun Z."/>
        </authorList>
    </citation>
    <scope>NUCLEOTIDE SEQUENCE [LARGE SCALE GENOMIC DNA]</scope>
    <source>
        <strain evidence="2 3">D1-5</strain>
    </source>
</reference>
<evidence type="ECO:0000313" key="2">
    <source>
        <dbReference type="EMBL" id="KGQ06882.1"/>
    </source>
</evidence>
<dbReference type="InterPro" id="IPR022793">
    <property type="entry name" value="Rrn10"/>
</dbReference>
<feature type="region of interest" description="Disordered" evidence="1">
    <location>
        <begin position="1"/>
        <end position="60"/>
    </location>
</feature>
<dbReference type="PANTHER" id="PTHR28054:SF1">
    <property type="entry name" value="RNA POLYMERASE I-SPECIFIC TRANSCRIPTION INITIATION FACTOR RRN10"/>
    <property type="match status" value="1"/>
</dbReference>
<feature type="region of interest" description="Disordered" evidence="1">
    <location>
        <begin position="94"/>
        <end position="113"/>
    </location>
</feature>
<dbReference type="EMBL" id="ANFO01000746">
    <property type="protein sequence ID" value="KGQ06882.1"/>
    <property type="molecule type" value="Genomic_DNA"/>
</dbReference>
<sequence length="274" mass="30623">MRPKSAEYSGFQQPPCIDARGTEDRLLSPRRVIAMASEDEPLSRQQTPDLDSSAQSPGIDALDDLHQAETNRSKRRVATVYDAVAGRLSHLKGALSKGEDNKPAPTTKYSLHETNYGPDEVLFRRKDAPTRYAEHDVYYAHERDLPRGGRGVLPESDLLKAVHDYSGLFYGRMRRRGNPAAQSYNVDEASMDETALLAFGILLEEAGRDVLGKRGDMVFTEGVEPEDEVEGATNRRNKQILPDIVGQLDGIPRQSQVKRRTKRRRVGKPKQAEP</sequence>
<dbReference type="HOGENOM" id="CLU_066274_0_0_1"/>
<feature type="compositionally biased region" description="Basic residues" evidence="1">
    <location>
        <begin position="256"/>
        <end position="268"/>
    </location>
</feature>
<feature type="region of interest" description="Disordered" evidence="1">
    <location>
        <begin position="223"/>
        <end position="274"/>
    </location>
</feature>
<dbReference type="STRING" id="1245745.A0A0A2VKM4"/>